<evidence type="ECO:0000313" key="2">
    <source>
        <dbReference type="Proteomes" id="UP000248326"/>
    </source>
</evidence>
<dbReference type="Proteomes" id="UP000248326">
    <property type="component" value="Unassembled WGS sequence"/>
</dbReference>
<sequence>MLTNVAEQKRAISELIEVAQFEVAACPHVDEDTRAELLLCLDDVRGELTKSTSVRYALCLKAVVELVLDDLGLDDVETRVSNDSGPIV</sequence>
<reference evidence="1 2" key="1">
    <citation type="submission" date="2018-06" db="EMBL/GenBank/DDBJ databases">
        <title>Genomic Encyclopedia of Type Strains, Phase IV (KMG-IV): sequencing the most valuable type-strain genomes for metagenomic binning, comparative biology and taxonomic classification.</title>
        <authorList>
            <person name="Goeker M."/>
        </authorList>
    </citation>
    <scope>NUCLEOTIDE SEQUENCE [LARGE SCALE GENOMIC DNA]</scope>
    <source>
        <strain evidence="1 2">DSM 18048</strain>
    </source>
</reference>
<proteinExistence type="predicted"/>
<organism evidence="1 2">
    <name type="scientific">Deinococcus yavapaiensis KR-236</name>
    <dbReference type="NCBI Taxonomy" id="694435"/>
    <lineage>
        <taxon>Bacteria</taxon>
        <taxon>Thermotogati</taxon>
        <taxon>Deinococcota</taxon>
        <taxon>Deinococci</taxon>
        <taxon>Deinococcales</taxon>
        <taxon>Deinococcaceae</taxon>
        <taxon>Deinococcus</taxon>
    </lineage>
</organism>
<keyword evidence="2" id="KW-1185">Reference proteome</keyword>
<gene>
    <name evidence="1" type="ORF">DES52_110127</name>
</gene>
<evidence type="ECO:0000313" key="1">
    <source>
        <dbReference type="EMBL" id="PYE53143.1"/>
    </source>
</evidence>
<protein>
    <submittedName>
        <fullName evidence="1">Uncharacterized protein</fullName>
    </submittedName>
</protein>
<accession>A0A318S9K4</accession>
<dbReference type="RefSeq" id="WP_110887347.1">
    <property type="nucleotide sequence ID" value="NZ_QJSX01000010.1"/>
</dbReference>
<dbReference type="EMBL" id="QJSX01000010">
    <property type="protein sequence ID" value="PYE53143.1"/>
    <property type="molecule type" value="Genomic_DNA"/>
</dbReference>
<name>A0A318S9K4_9DEIO</name>
<comment type="caution">
    <text evidence="1">The sequence shown here is derived from an EMBL/GenBank/DDBJ whole genome shotgun (WGS) entry which is preliminary data.</text>
</comment>
<dbReference type="AlphaFoldDB" id="A0A318S9K4"/>